<gene>
    <name evidence="2" type="ORF">DI564_13740</name>
</gene>
<dbReference type="EMBL" id="QFPO01000014">
    <property type="protein sequence ID" value="PZQ12099.1"/>
    <property type="molecule type" value="Genomic_DNA"/>
</dbReference>
<dbReference type="AlphaFoldDB" id="A0A2W5K7Y5"/>
<evidence type="ECO:0000313" key="3">
    <source>
        <dbReference type="Proteomes" id="UP000249046"/>
    </source>
</evidence>
<dbReference type="Proteomes" id="UP000249046">
    <property type="component" value="Unassembled WGS sequence"/>
</dbReference>
<dbReference type="SUPFAM" id="SSF52833">
    <property type="entry name" value="Thioredoxin-like"/>
    <property type="match status" value="1"/>
</dbReference>
<keyword evidence="2" id="KW-0808">Transferase</keyword>
<dbReference type="InterPro" id="IPR004045">
    <property type="entry name" value="Glutathione_S-Trfase_N"/>
</dbReference>
<sequence>MTLYGRPGWGSVLVEAQLLRYGLPFRFEAVGDLFASAEARTALAAVNPLAQVPTLVLADGRVMSESAAITLYLADLTGRDDLVPGPHAPERAAFLRWLVFLVANLYPTFTYADDPQRFVADATAARAFRVRVDEYAKSLWRVVETAAVGPWFLGERSSALDLYVAVMTRWRPRRAWFAEATPTLHAIAQAVDADPGYTDVLARNFAN</sequence>
<dbReference type="GO" id="GO:0016740">
    <property type="term" value="F:transferase activity"/>
    <property type="evidence" value="ECO:0007669"/>
    <property type="project" value="UniProtKB-KW"/>
</dbReference>
<comment type="caution">
    <text evidence="2">The sequence shown here is derived from an EMBL/GenBank/DDBJ whole genome shotgun (WGS) entry which is preliminary data.</text>
</comment>
<protein>
    <submittedName>
        <fullName evidence="2">Glutathione S-transferase</fullName>
    </submittedName>
</protein>
<dbReference type="PANTHER" id="PTHR44051">
    <property type="entry name" value="GLUTATHIONE S-TRANSFERASE-RELATED"/>
    <property type="match status" value="1"/>
</dbReference>
<dbReference type="CDD" id="cd03057">
    <property type="entry name" value="GST_N_Beta"/>
    <property type="match status" value="1"/>
</dbReference>
<accession>A0A2W5K7Y5</accession>
<name>A0A2W5K7Y5_9GAMM</name>
<dbReference type="Pfam" id="PF13409">
    <property type="entry name" value="GST_N_2"/>
    <property type="match status" value="1"/>
</dbReference>
<dbReference type="Gene3D" id="1.20.1050.10">
    <property type="match status" value="1"/>
</dbReference>
<dbReference type="Gene3D" id="3.40.30.10">
    <property type="entry name" value="Glutaredoxin"/>
    <property type="match status" value="1"/>
</dbReference>
<dbReference type="InterPro" id="IPR036282">
    <property type="entry name" value="Glutathione-S-Trfase_C_sf"/>
</dbReference>
<dbReference type="PROSITE" id="PS50404">
    <property type="entry name" value="GST_NTER"/>
    <property type="match status" value="1"/>
</dbReference>
<reference evidence="2 3" key="1">
    <citation type="submission" date="2017-08" db="EMBL/GenBank/DDBJ databases">
        <title>Infants hospitalized years apart are colonized by the same room-sourced microbial strains.</title>
        <authorList>
            <person name="Brooks B."/>
            <person name="Olm M.R."/>
            <person name="Firek B.A."/>
            <person name="Baker R."/>
            <person name="Thomas B.C."/>
            <person name="Morowitz M.J."/>
            <person name="Banfield J.F."/>
        </authorList>
    </citation>
    <scope>NUCLEOTIDE SEQUENCE [LARGE SCALE GENOMIC DNA]</scope>
    <source>
        <strain evidence="2">S2_005_003_R2_42</strain>
    </source>
</reference>
<proteinExistence type="predicted"/>
<dbReference type="InterPro" id="IPR036249">
    <property type="entry name" value="Thioredoxin-like_sf"/>
</dbReference>
<dbReference type="SUPFAM" id="SSF47616">
    <property type="entry name" value="GST C-terminal domain-like"/>
    <property type="match status" value="1"/>
</dbReference>
<dbReference type="PANTHER" id="PTHR44051:SF8">
    <property type="entry name" value="GLUTATHIONE S-TRANSFERASE GSTA"/>
    <property type="match status" value="1"/>
</dbReference>
<organism evidence="2 3">
    <name type="scientific">Rhodanobacter denitrificans</name>
    <dbReference type="NCBI Taxonomy" id="666685"/>
    <lineage>
        <taxon>Bacteria</taxon>
        <taxon>Pseudomonadati</taxon>
        <taxon>Pseudomonadota</taxon>
        <taxon>Gammaproteobacteria</taxon>
        <taxon>Lysobacterales</taxon>
        <taxon>Rhodanobacteraceae</taxon>
        <taxon>Rhodanobacter</taxon>
    </lineage>
</organism>
<evidence type="ECO:0000259" key="1">
    <source>
        <dbReference type="PROSITE" id="PS50404"/>
    </source>
</evidence>
<evidence type="ECO:0000313" key="2">
    <source>
        <dbReference type="EMBL" id="PZQ12099.1"/>
    </source>
</evidence>
<feature type="domain" description="GST N-terminal" evidence="1">
    <location>
        <begin position="1"/>
        <end position="81"/>
    </location>
</feature>